<evidence type="ECO:0000313" key="9">
    <source>
        <dbReference type="EMBL" id="QXT40112.1"/>
    </source>
</evidence>
<feature type="domain" description="ABC transporter" evidence="8">
    <location>
        <begin position="2"/>
        <end position="229"/>
    </location>
</feature>
<dbReference type="InterPro" id="IPR017871">
    <property type="entry name" value="ABC_transporter-like_CS"/>
</dbReference>
<dbReference type="PROSITE" id="PS00211">
    <property type="entry name" value="ABC_TRANSPORTER_1"/>
    <property type="match status" value="1"/>
</dbReference>
<dbReference type="GO" id="GO:0071934">
    <property type="term" value="P:thiamine transmembrane transport"/>
    <property type="evidence" value="ECO:0007669"/>
    <property type="project" value="InterPro"/>
</dbReference>
<evidence type="ECO:0000256" key="1">
    <source>
        <dbReference type="ARBA" id="ARBA00022448"/>
    </source>
</evidence>
<dbReference type="Proteomes" id="UP000825009">
    <property type="component" value="Chromosome"/>
</dbReference>
<keyword evidence="6" id="KW-1278">Translocase</keyword>
<dbReference type="Pfam" id="PF00005">
    <property type="entry name" value="ABC_tran"/>
    <property type="match status" value="1"/>
</dbReference>
<evidence type="ECO:0000256" key="6">
    <source>
        <dbReference type="ARBA" id="ARBA00022967"/>
    </source>
</evidence>
<evidence type="ECO:0000256" key="5">
    <source>
        <dbReference type="ARBA" id="ARBA00022840"/>
    </source>
</evidence>
<dbReference type="GO" id="GO:0016020">
    <property type="term" value="C:membrane"/>
    <property type="evidence" value="ECO:0007669"/>
    <property type="project" value="InterPro"/>
</dbReference>
<keyword evidence="10" id="KW-1185">Reference proteome</keyword>
<keyword evidence="1" id="KW-0813">Transport</keyword>
<evidence type="ECO:0000256" key="2">
    <source>
        <dbReference type="ARBA" id="ARBA00022475"/>
    </source>
</evidence>
<dbReference type="InterPro" id="IPR003593">
    <property type="entry name" value="AAA+_ATPase"/>
</dbReference>
<evidence type="ECO:0000259" key="8">
    <source>
        <dbReference type="PROSITE" id="PS50893"/>
    </source>
</evidence>
<evidence type="ECO:0000256" key="3">
    <source>
        <dbReference type="ARBA" id="ARBA00022519"/>
    </source>
</evidence>
<dbReference type="GO" id="GO:0016887">
    <property type="term" value="F:ATP hydrolysis activity"/>
    <property type="evidence" value="ECO:0007669"/>
    <property type="project" value="InterPro"/>
</dbReference>
<accession>A0A8F6TYL1</accession>
<dbReference type="PROSITE" id="PS50893">
    <property type="entry name" value="ABC_TRANSPORTER_2"/>
    <property type="match status" value="1"/>
</dbReference>
<dbReference type="GO" id="GO:0042626">
    <property type="term" value="F:ATPase-coupled transmembrane transporter activity"/>
    <property type="evidence" value="ECO:0007669"/>
    <property type="project" value="InterPro"/>
</dbReference>
<proteinExistence type="predicted"/>
<organism evidence="9 10">
    <name type="scientific">Gymnodinialimonas ceratoperidinii</name>
    <dbReference type="NCBI Taxonomy" id="2856823"/>
    <lineage>
        <taxon>Bacteria</taxon>
        <taxon>Pseudomonadati</taxon>
        <taxon>Pseudomonadota</taxon>
        <taxon>Alphaproteobacteria</taxon>
        <taxon>Rhodobacterales</taxon>
        <taxon>Paracoccaceae</taxon>
        <taxon>Gymnodinialimonas</taxon>
    </lineage>
</organism>
<dbReference type="InterPro" id="IPR003439">
    <property type="entry name" value="ABC_transporter-like_ATP-bd"/>
</dbReference>
<dbReference type="KEGG" id="gce:KYE46_02310"/>
<evidence type="ECO:0000256" key="7">
    <source>
        <dbReference type="ARBA" id="ARBA00023136"/>
    </source>
</evidence>
<dbReference type="AlphaFoldDB" id="A0A8F6TYL1"/>
<protein>
    <submittedName>
        <fullName evidence="9">Thiamine ABC transporter ATP-binding protein</fullName>
    </submittedName>
</protein>
<dbReference type="RefSeq" id="WP_219003189.1">
    <property type="nucleotide sequence ID" value="NZ_CP079194.1"/>
</dbReference>
<dbReference type="SMART" id="SM00382">
    <property type="entry name" value="AAA"/>
    <property type="match status" value="1"/>
</dbReference>
<keyword evidence="4" id="KW-0547">Nucleotide-binding</keyword>
<sequence>MLQLEKVRVELGTFTLSLDLTVPKGARVALMGVSGSGKSTLLSALAGFLLPDAGRIIMAGEDVTAAPVAQRPVSILFQDGNLFPHLSVFDNIALGIAPNLRLDAADEARVMESLRKVDLDGMDERMPAALSGGQQSRVALARMLLRDKPVALLDEPFSALDPALRREMLELMRTLCEETGQTLFMATHDLRDAEHLCDRILLLEDGKVVLDAELSTAIAERTPVLRPWM</sequence>
<dbReference type="PANTHER" id="PTHR42781:SF1">
    <property type="entry name" value="THIAMINE IMPORT ATP-BINDING PROTEIN THIQ"/>
    <property type="match status" value="1"/>
</dbReference>
<keyword evidence="7" id="KW-0472">Membrane</keyword>
<keyword evidence="2" id="KW-1003">Cell membrane</keyword>
<keyword evidence="3" id="KW-0997">Cell inner membrane</keyword>
<dbReference type="PANTHER" id="PTHR42781">
    <property type="entry name" value="SPERMIDINE/PUTRESCINE IMPORT ATP-BINDING PROTEIN POTA"/>
    <property type="match status" value="1"/>
</dbReference>
<evidence type="ECO:0000313" key="10">
    <source>
        <dbReference type="Proteomes" id="UP000825009"/>
    </source>
</evidence>
<evidence type="ECO:0000256" key="4">
    <source>
        <dbReference type="ARBA" id="ARBA00022741"/>
    </source>
</evidence>
<keyword evidence="5 9" id="KW-0067">ATP-binding</keyword>
<dbReference type="InterPro" id="IPR005968">
    <property type="entry name" value="Thiamine_ABC_ThiQ"/>
</dbReference>
<gene>
    <name evidence="9" type="primary">thiQ</name>
    <name evidence="9" type="ORF">KYE46_02310</name>
</gene>
<name>A0A8F6TYL1_9RHOB</name>
<dbReference type="InterPro" id="IPR050093">
    <property type="entry name" value="ABC_SmlMolc_Importer"/>
</dbReference>
<dbReference type="GO" id="GO:0005524">
    <property type="term" value="F:ATP binding"/>
    <property type="evidence" value="ECO:0007669"/>
    <property type="project" value="UniProtKB-KW"/>
</dbReference>
<dbReference type="EMBL" id="CP079194">
    <property type="protein sequence ID" value="QXT40112.1"/>
    <property type="molecule type" value="Genomic_DNA"/>
</dbReference>
<reference evidence="9 10" key="1">
    <citation type="submission" date="2021-07" db="EMBL/GenBank/DDBJ databases">
        <title>A novel Jannaschia species isolated from marine dinoflagellate Ceratoperidinium margalefii.</title>
        <authorList>
            <person name="Jiang Y."/>
            <person name="Li Z."/>
        </authorList>
    </citation>
    <scope>NUCLEOTIDE SEQUENCE [LARGE SCALE GENOMIC DNA]</scope>
    <source>
        <strain evidence="9 10">J12C1-MA-4</strain>
    </source>
</reference>
<dbReference type="NCBIfam" id="TIGR01277">
    <property type="entry name" value="thiQ"/>
    <property type="match status" value="1"/>
</dbReference>